<dbReference type="RefSeq" id="WP_136910370.1">
    <property type="nucleotide sequence ID" value="NZ_SUMD01000006.1"/>
</dbReference>
<dbReference type="InterPro" id="IPR001466">
    <property type="entry name" value="Beta-lactam-related"/>
</dbReference>
<keyword evidence="3" id="KW-1185">Reference proteome</keyword>
<dbReference type="InterPro" id="IPR012338">
    <property type="entry name" value="Beta-lactam/transpept-like"/>
</dbReference>
<accession>A0ABY2RIB2</accession>
<dbReference type="InterPro" id="IPR050491">
    <property type="entry name" value="AmpC-like"/>
</dbReference>
<evidence type="ECO:0000313" key="3">
    <source>
        <dbReference type="Proteomes" id="UP000305109"/>
    </source>
</evidence>
<organism evidence="2 3">
    <name type="scientific">Rhodococcus oryzae</name>
    <dbReference type="NCBI Taxonomy" id="2571143"/>
    <lineage>
        <taxon>Bacteria</taxon>
        <taxon>Bacillati</taxon>
        <taxon>Actinomycetota</taxon>
        <taxon>Actinomycetes</taxon>
        <taxon>Mycobacteriales</taxon>
        <taxon>Nocardiaceae</taxon>
        <taxon>Rhodococcus</taxon>
    </lineage>
</organism>
<dbReference type="Gene3D" id="3.40.710.10">
    <property type="entry name" value="DD-peptidase/beta-lactamase superfamily"/>
    <property type="match status" value="1"/>
</dbReference>
<reference evidence="2 3" key="1">
    <citation type="submission" date="2019-04" db="EMBL/GenBank/DDBJ databases">
        <title>Rhodococcus oryzae sp. nov., a novel actinomycete isolated from rhizosphere soil of rice (Oryza sativa L.).</title>
        <authorList>
            <person name="Li C."/>
        </authorList>
    </citation>
    <scope>NUCLEOTIDE SEQUENCE [LARGE SCALE GENOMIC DNA]</scope>
    <source>
        <strain evidence="2 3">NEAU-CX67</strain>
    </source>
</reference>
<proteinExistence type="predicted"/>
<evidence type="ECO:0000259" key="1">
    <source>
        <dbReference type="Pfam" id="PF00144"/>
    </source>
</evidence>
<evidence type="ECO:0000313" key="2">
    <source>
        <dbReference type="EMBL" id="TJZ76963.1"/>
    </source>
</evidence>
<comment type="caution">
    <text evidence="2">The sequence shown here is derived from an EMBL/GenBank/DDBJ whole genome shotgun (WGS) entry which is preliminary data.</text>
</comment>
<dbReference type="Pfam" id="PF00144">
    <property type="entry name" value="Beta-lactamase"/>
    <property type="match status" value="1"/>
</dbReference>
<sequence>MADVWRRTRPPALSTAVTDDAELVSRARPLIEDGVRDRVSVVEIDNGLEREAHFGSSGDASFEIGSITKAMTGMLLADAIDRGEVAERTRLDELIPVRGSGVAAVTLGDLACHRSGLPRLSSRTRDALGAAIAVAVRRDPYRADLDGLLAQARAAAPGPPGRMAYSNLGGALLGQALAAAAGSGYAALLTERLLAPLGMIDTYLPVTKDGIRPGALTGYDQRGRPAGPWTMNATAPAGGVRSTPADMARFARAVLDGSAPGMSALAPRWDADGDGRIGYGWLTNRIGDRTVTWHNGATGGFASMLALDRDHRRAVLVLSNTAAPVDGAAVALLMGPISPR</sequence>
<dbReference type="EMBL" id="SUMD01000006">
    <property type="protein sequence ID" value="TJZ76963.1"/>
    <property type="molecule type" value="Genomic_DNA"/>
</dbReference>
<gene>
    <name evidence="2" type="ORF">FCG67_13955</name>
</gene>
<dbReference type="PANTHER" id="PTHR46825:SF8">
    <property type="entry name" value="BETA-LACTAMASE-RELATED"/>
    <property type="match status" value="1"/>
</dbReference>
<name>A0ABY2RIB2_9NOCA</name>
<feature type="domain" description="Beta-lactamase-related" evidence="1">
    <location>
        <begin position="55"/>
        <end position="328"/>
    </location>
</feature>
<dbReference type="Proteomes" id="UP000305109">
    <property type="component" value="Unassembled WGS sequence"/>
</dbReference>
<dbReference type="SUPFAM" id="SSF56601">
    <property type="entry name" value="beta-lactamase/transpeptidase-like"/>
    <property type="match status" value="1"/>
</dbReference>
<dbReference type="PANTHER" id="PTHR46825">
    <property type="entry name" value="D-ALANYL-D-ALANINE-CARBOXYPEPTIDASE/ENDOPEPTIDASE AMPH"/>
    <property type="match status" value="1"/>
</dbReference>
<protein>
    <submittedName>
        <fullName evidence="2">Beta-lactamase family protein</fullName>
    </submittedName>
</protein>